<proteinExistence type="predicted"/>
<gene>
    <name evidence="2" type="ORF">GCM10009107_47470</name>
</gene>
<comment type="caution">
    <text evidence="2">The sequence shown here is derived from an EMBL/GenBank/DDBJ whole genome shotgun (WGS) entry which is preliminary data.</text>
</comment>
<keyword evidence="3" id="KW-1185">Reference proteome</keyword>
<accession>A0ABN1KD16</accession>
<dbReference type="EMBL" id="BAAAEW010000033">
    <property type="protein sequence ID" value="GAA0762708.1"/>
    <property type="molecule type" value="Genomic_DNA"/>
</dbReference>
<sequence>MVAIKAVARELARACYHVMKDGKPFDVSASADPTQAKSSLRPYREPQGAGSHPCEATDLCGRLDWLRGLDAVGNRGVFWGCERSQGPVAAKRPSLDPDG</sequence>
<protein>
    <recommendedName>
        <fullName evidence="4">Transposase</fullName>
    </recommendedName>
</protein>
<evidence type="ECO:0008006" key="4">
    <source>
        <dbReference type="Google" id="ProtNLM"/>
    </source>
</evidence>
<dbReference type="Proteomes" id="UP001500279">
    <property type="component" value="Unassembled WGS sequence"/>
</dbReference>
<reference evidence="2 3" key="1">
    <citation type="journal article" date="2019" name="Int. J. Syst. Evol. Microbiol.">
        <title>The Global Catalogue of Microorganisms (GCM) 10K type strain sequencing project: providing services to taxonomists for standard genome sequencing and annotation.</title>
        <authorList>
            <consortium name="The Broad Institute Genomics Platform"/>
            <consortium name="The Broad Institute Genome Sequencing Center for Infectious Disease"/>
            <person name="Wu L."/>
            <person name="Ma J."/>
        </authorList>
    </citation>
    <scope>NUCLEOTIDE SEQUENCE [LARGE SCALE GENOMIC DNA]</scope>
    <source>
        <strain evidence="2 3">JCM 15503</strain>
    </source>
</reference>
<evidence type="ECO:0000256" key="1">
    <source>
        <dbReference type="SAM" id="MobiDB-lite"/>
    </source>
</evidence>
<feature type="region of interest" description="Disordered" evidence="1">
    <location>
        <begin position="25"/>
        <end position="53"/>
    </location>
</feature>
<evidence type="ECO:0000313" key="2">
    <source>
        <dbReference type="EMBL" id="GAA0762708.1"/>
    </source>
</evidence>
<organism evidence="2 3">
    <name type="scientific">Ideonella azotifigens</name>
    <dbReference type="NCBI Taxonomy" id="513160"/>
    <lineage>
        <taxon>Bacteria</taxon>
        <taxon>Pseudomonadati</taxon>
        <taxon>Pseudomonadota</taxon>
        <taxon>Betaproteobacteria</taxon>
        <taxon>Burkholderiales</taxon>
        <taxon>Sphaerotilaceae</taxon>
        <taxon>Ideonella</taxon>
    </lineage>
</organism>
<name>A0ABN1KD16_9BURK</name>
<evidence type="ECO:0000313" key="3">
    <source>
        <dbReference type="Proteomes" id="UP001500279"/>
    </source>
</evidence>